<proteinExistence type="predicted"/>
<feature type="chain" id="PRO_5043754034" evidence="1">
    <location>
        <begin position="21"/>
        <end position="148"/>
    </location>
</feature>
<protein>
    <submittedName>
        <fullName evidence="2">Uncharacterized protein</fullName>
    </submittedName>
</protein>
<reference evidence="2" key="1">
    <citation type="journal article" date="2023" name="Insect Mol. Biol.">
        <title>Genome sequencing provides insights into the evolution of gene families encoding plant cell wall-degrading enzymes in longhorned beetles.</title>
        <authorList>
            <person name="Shin N.R."/>
            <person name="Okamura Y."/>
            <person name="Kirsch R."/>
            <person name="Pauchet Y."/>
        </authorList>
    </citation>
    <scope>NUCLEOTIDE SEQUENCE</scope>
    <source>
        <strain evidence="2">AMC_N1</strain>
    </source>
</reference>
<organism evidence="2 3">
    <name type="scientific">Aromia moschata</name>
    <dbReference type="NCBI Taxonomy" id="1265417"/>
    <lineage>
        <taxon>Eukaryota</taxon>
        <taxon>Metazoa</taxon>
        <taxon>Ecdysozoa</taxon>
        <taxon>Arthropoda</taxon>
        <taxon>Hexapoda</taxon>
        <taxon>Insecta</taxon>
        <taxon>Pterygota</taxon>
        <taxon>Neoptera</taxon>
        <taxon>Endopterygota</taxon>
        <taxon>Coleoptera</taxon>
        <taxon>Polyphaga</taxon>
        <taxon>Cucujiformia</taxon>
        <taxon>Chrysomeloidea</taxon>
        <taxon>Cerambycidae</taxon>
        <taxon>Cerambycinae</taxon>
        <taxon>Callichromatini</taxon>
        <taxon>Aromia</taxon>
    </lineage>
</organism>
<name>A0AAV8Z1G2_9CUCU</name>
<evidence type="ECO:0000313" key="3">
    <source>
        <dbReference type="Proteomes" id="UP001162162"/>
    </source>
</evidence>
<comment type="caution">
    <text evidence="2">The sequence shown here is derived from an EMBL/GenBank/DDBJ whole genome shotgun (WGS) entry which is preliminary data.</text>
</comment>
<feature type="signal peptide" evidence="1">
    <location>
        <begin position="1"/>
        <end position="20"/>
    </location>
</feature>
<evidence type="ECO:0000256" key="1">
    <source>
        <dbReference type="SAM" id="SignalP"/>
    </source>
</evidence>
<sequence>MKSFVGVVFLLVASFYCVEGCGSKNIECITDSTFKFCFTVGDTIVYVNSIVLSCSNTTTCDETEGLYACINSTATTATSTTTESTTSSTTTESTTSSTTVSTTTVSAPDCSVTGVGNYPAAACNQYYECTSFLWWYYLNLMTCSSGEA</sequence>
<keyword evidence="3" id="KW-1185">Reference proteome</keyword>
<keyword evidence="1" id="KW-0732">Signal</keyword>
<accession>A0AAV8Z1G2</accession>
<dbReference type="EMBL" id="JAPWTK010000021">
    <property type="protein sequence ID" value="KAJ8957686.1"/>
    <property type="molecule type" value="Genomic_DNA"/>
</dbReference>
<gene>
    <name evidence="2" type="ORF">NQ318_017578</name>
</gene>
<evidence type="ECO:0000313" key="2">
    <source>
        <dbReference type="EMBL" id="KAJ8957686.1"/>
    </source>
</evidence>
<dbReference type="Proteomes" id="UP001162162">
    <property type="component" value="Unassembled WGS sequence"/>
</dbReference>
<dbReference type="AlphaFoldDB" id="A0AAV8Z1G2"/>